<reference evidence="1 2" key="1">
    <citation type="submission" date="2015-12" db="EMBL/GenBank/DDBJ databases">
        <title>Nitrous oxide reduction kinetics distinguish bacteria harboring typical versus atypical NosZ.</title>
        <authorList>
            <person name="Yoon S."/>
            <person name="Nissen S."/>
            <person name="Park D."/>
            <person name="Sanford R.A."/>
            <person name="Loeffler F.E."/>
        </authorList>
    </citation>
    <scope>NUCLEOTIDE SEQUENCE [LARGE SCALE GENOMIC DNA]</scope>
    <source>
        <strain evidence="1 2">ATCC BAA-841</strain>
    </source>
</reference>
<accession>A0A133XKC2</accession>
<dbReference type="CDD" id="cd03801">
    <property type="entry name" value="GT4_PimA-like"/>
    <property type="match status" value="1"/>
</dbReference>
<dbReference type="GO" id="GO:0016757">
    <property type="term" value="F:glycosyltransferase activity"/>
    <property type="evidence" value="ECO:0007669"/>
    <property type="project" value="TreeGrafter"/>
</dbReference>
<dbReference type="EMBL" id="LODL01000013">
    <property type="protein sequence ID" value="KXB31392.1"/>
    <property type="molecule type" value="Genomic_DNA"/>
</dbReference>
<sequence length="400" mass="44809">MANILYLVHRLPYPPNKGDKVRSYNLLKHLLKQHRVFLGTFIDDPEDESHIATLRNMCADLHAAKLNPRMAKIRSLNGLLAGEPLTLRYYRDAALQNWVDTTCRLNKIDATVVFSSAMAQYIEDKRRMPVLIDFVDVDSAKWTQYAPKHRWPMSWLYRREGQQLLAYERLIAAQAVRSFFVTDAEVALFKRLAPECGVRTETMCNGVDADYFSPSSERASPYATGETPIVFTGAMDYWPNVDAVSWFANEVFPALRQRRPDVRFYIVGRSPTPEVQALASEHIVVTGTVPDVRPYLQHAGIVVAPLRIARGIQNKILEAMAMARPVVATTDCAAAVDAVKGTELLVASNASEFIDTIDSQLASPMAGNAIGEAARARVVEHCSWDAHMNRIDPYLSRQSS</sequence>
<name>A0A133XKC2_9RHOO</name>
<comment type="caution">
    <text evidence="1">The sequence shown here is derived from an EMBL/GenBank/DDBJ whole genome shotgun (WGS) entry which is preliminary data.</text>
</comment>
<dbReference type="NCBIfam" id="TIGR03087">
    <property type="entry name" value="stp1"/>
    <property type="match status" value="1"/>
</dbReference>
<proteinExistence type="predicted"/>
<dbReference type="AlphaFoldDB" id="A0A133XKC2"/>
<dbReference type="PANTHER" id="PTHR12526:SF600">
    <property type="entry name" value="GLYCOSYL TRANSFERASE GROUP 1"/>
    <property type="match status" value="1"/>
</dbReference>
<dbReference type="RefSeq" id="WP_066881998.1">
    <property type="nucleotide sequence ID" value="NZ_LODL01000013.1"/>
</dbReference>
<dbReference type="SUPFAM" id="SSF53756">
    <property type="entry name" value="UDP-Glycosyltransferase/glycogen phosphorylase"/>
    <property type="match status" value="1"/>
</dbReference>
<dbReference type="STRING" id="281362.AT959_06905"/>
<dbReference type="PANTHER" id="PTHR12526">
    <property type="entry name" value="GLYCOSYLTRANSFERASE"/>
    <property type="match status" value="1"/>
</dbReference>
<evidence type="ECO:0000313" key="2">
    <source>
        <dbReference type="Proteomes" id="UP000070186"/>
    </source>
</evidence>
<protein>
    <submittedName>
        <fullName evidence="1">Sugar transferase</fullName>
    </submittedName>
</protein>
<organism evidence="1 2">
    <name type="scientific">Dechloromonas denitrificans</name>
    <dbReference type="NCBI Taxonomy" id="281362"/>
    <lineage>
        <taxon>Bacteria</taxon>
        <taxon>Pseudomonadati</taxon>
        <taxon>Pseudomonadota</taxon>
        <taxon>Betaproteobacteria</taxon>
        <taxon>Rhodocyclales</taxon>
        <taxon>Azonexaceae</taxon>
        <taxon>Dechloromonas</taxon>
    </lineage>
</organism>
<dbReference type="InterPro" id="IPR017521">
    <property type="entry name" value="Sugar_tfrase_PEP-CTERM_Stp1"/>
</dbReference>
<gene>
    <name evidence="1" type="ORF">AT959_06905</name>
</gene>
<evidence type="ECO:0000313" key="1">
    <source>
        <dbReference type="EMBL" id="KXB31392.1"/>
    </source>
</evidence>
<dbReference type="Gene3D" id="3.40.50.2000">
    <property type="entry name" value="Glycogen Phosphorylase B"/>
    <property type="match status" value="2"/>
</dbReference>
<dbReference type="Proteomes" id="UP000070186">
    <property type="component" value="Unassembled WGS sequence"/>
</dbReference>
<keyword evidence="2" id="KW-1185">Reference proteome</keyword>
<dbReference type="Pfam" id="PF13692">
    <property type="entry name" value="Glyco_trans_1_4"/>
    <property type="match status" value="1"/>
</dbReference>
<keyword evidence="1" id="KW-0808">Transferase</keyword>